<feature type="region of interest" description="Disordered" evidence="1">
    <location>
        <begin position="79"/>
        <end position="106"/>
    </location>
</feature>
<reference evidence="2" key="1">
    <citation type="submission" date="2021-02" db="EMBL/GenBank/DDBJ databases">
        <title>Genome sequence Cadophora malorum strain M34.</title>
        <authorList>
            <person name="Stefanovic E."/>
            <person name="Vu D."/>
            <person name="Scully C."/>
            <person name="Dijksterhuis J."/>
            <person name="Roader J."/>
            <person name="Houbraken J."/>
        </authorList>
    </citation>
    <scope>NUCLEOTIDE SEQUENCE</scope>
    <source>
        <strain evidence="2">M34</strain>
    </source>
</reference>
<dbReference type="Proteomes" id="UP000664132">
    <property type="component" value="Unassembled WGS sequence"/>
</dbReference>
<evidence type="ECO:0000313" key="2">
    <source>
        <dbReference type="EMBL" id="KAG4425662.1"/>
    </source>
</evidence>
<organism evidence="2 3">
    <name type="scientific">Cadophora malorum</name>
    <dbReference type="NCBI Taxonomy" id="108018"/>
    <lineage>
        <taxon>Eukaryota</taxon>
        <taxon>Fungi</taxon>
        <taxon>Dikarya</taxon>
        <taxon>Ascomycota</taxon>
        <taxon>Pezizomycotina</taxon>
        <taxon>Leotiomycetes</taxon>
        <taxon>Helotiales</taxon>
        <taxon>Ploettnerulaceae</taxon>
        <taxon>Cadophora</taxon>
    </lineage>
</organism>
<feature type="compositionally biased region" description="Polar residues" evidence="1">
    <location>
        <begin position="191"/>
        <end position="200"/>
    </location>
</feature>
<accession>A0A8H8BVR2</accession>
<evidence type="ECO:0000256" key="1">
    <source>
        <dbReference type="SAM" id="MobiDB-lite"/>
    </source>
</evidence>
<protein>
    <submittedName>
        <fullName evidence="2">Uncharacterized protein</fullName>
    </submittedName>
</protein>
<dbReference type="EMBL" id="JAFJYH010000008">
    <property type="protein sequence ID" value="KAG4425662.1"/>
    <property type="molecule type" value="Genomic_DNA"/>
</dbReference>
<proteinExistence type="predicted"/>
<comment type="caution">
    <text evidence="2">The sequence shown here is derived from an EMBL/GenBank/DDBJ whole genome shotgun (WGS) entry which is preliminary data.</text>
</comment>
<dbReference type="OrthoDB" id="3502101at2759"/>
<dbReference type="AlphaFoldDB" id="A0A8H8BVR2"/>
<gene>
    <name evidence="2" type="ORF">IFR04_001124</name>
</gene>
<feature type="region of interest" description="Disordered" evidence="1">
    <location>
        <begin position="178"/>
        <end position="204"/>
    </location>
</feature>
<keyword evidence="3" id="KW-1185">Reference proteome</keyword>
<evidence type="ECO:0000313" key="3">
    <source>
        <dbReference type="Proteomes" id="UP000664132"/>
    </source>
</evidence>
<sequence>MAFPEHNEAEGHAQYEQFSDWTCPHCFRKISATRPPVFNADNCSCDEVALFHAGNAAYYSEPATYEQPLYNPEITAPYHHQARSEASSSASVPCPEGPERDNPDLQVGNSYLPLVEPRHGLNEIQHQRTASFHSDMSYPLQRFLGEMNMHPATTYNTEHPERASNTNFLSQEIHLQSSKKIKKGTPHSKLSWMSESSRSGDASVESWGMDPLAGAGMWDDRSGYGNTPTRSGGYGYAMQLSGMSENAVFDDDDDEMN</sequence>
<name>A0A8H8BVR2_9HELO</name>